<keyword evidence="2" id="KW-1185">Reference proteome</keyword>
<dbReference type="AlphaFoldDB" id="A0A1M5FKD3"/>
<dbReference type="STRING" id="1484053.SAMN05444274_11318"/>
<sequence length="437" mass="50568">MKQMYKNRKVIKGIIILNLILVIAMSNGMAQDDVLYKSYKGLVMCGYQGWFRAIGDNANVGWGHFGNKGKFDPEHLTIDIYPDMSEYEKTYSTAFVNKDGSTAHIFSSVDESTTDLHFKWMKEYGIDGVFMQRFFDYTRNKDSRKIPDLVLKNAQTASQKYERAFAVMYDLSGLNPDTDDCSTIIEDWKHLVDQLQITNFGEKNNYLHHNEKPLVAIWGIGFPDRPYNIRNIKLERLIDFLKHDPVYGGCSIMLGVPTYFRQLDSDCVSDDYLHYLIRKADIVMPWMVGRFTLDVFSGMNFYRAHVKKDLKWSKENGVDYVPCVYPGFSWGNLSRVEFDGKFDYEQIPRYGGKFFWNQIYNVLDAGAKMIYVAMFDEVDEATAIFKCTDSPPVNARFINMDGFPSDHYLKLTGKASKILKEKQLLKKNIEELNKPCN</sequence>
<dbReference type="RefSeq" id="WP_073003342.1">
    <property type="nucleotide sequence ID" value="NZ_FQUM01000013.1"/>
</dbReference>
<gene>
    <name evidence="1" type="ORF">SAMN05444274_11318</name>
</gene>
<reference evidence="2" key="1">
    <citation type="submission" date="2016-11" db="EMBL/GenBank/DDBJ databases">
        <authorList>
            <person name="Varghese N."/>
            <person name="Submissions S."/>
        </authorList>
    </citation>
    <scope>NUCLEOTIDE SEQUENCE [LARGE SCALE GENOMIC DNA]</scope>
    <source>
        <strain evidence="2">DSM 26910</strain>
    </source>
</reference>
<accession>A0A1M5FKD3</accession>
<protein>
    <recommendedName>
        <fullName evidence="3">Xylosidase</fullName>
    </recommendedName>
</protein>
<dbReference type="Gene3D" id="3.20.20.80">
    <property type="entry name" value="Glycosidases"/>
    <property type="match status" value="1"/>
</dbReference>
<evidence type="ECO:0000313" key="2">
    <source>
        <dbReference type="Proteomes" id="UP000184164"/>
    </source>
</evidence>
<proteinExistence type="predicted"/>
<dbReference type="CDD" id="cd11576">
    <property type="entry name" value="GH99_GH71_like_2"/>
    <property type="match status" value="1"/>
</dbReference>
<name>A0A1M5FKD3_9BACT</name>
<dbReference type="Proteomes" id="UP000184164">
    <property type="component" value="Unassembled WGS sequence"/>
</dbReference>
<evidence type="ECO:0008006" key="3">
    <source>
        <dbReference type="Google" id="ProtNLM"/>
    </source>
</evidence>
<dbReference type="EMBL" id="FQUM01000013">
    <property type="protein sequence ID" value="SHF91945.1"/>
    <property type="molecule type" value="Genomic_DNA"/>
</dbReference>
<evidence type="ECO:0000313" key="1">
    <source>
        <dbReference type="EMBL" id="SHF91945.1"/>
    </source>
</evidence>
<organism evidence="1 2">
    <name type="scientific">Mariniphaga anaerophila</name>
    <dbReference type="NCBI Taxonomy" id="1484053"/>
    <lineage>
        <taxon>Bacteria</taxon>
        <taxon>Pseudomonadati</taxon>
        <taxon>Bacteroidota</taxon>
        <taxon>Bacteroidia</taxon>
        <taxon>Marinilabiliales</taxon>
        <taxon>Prolixibacteraceae</taxon>
        <taxon>Mariniphaga</taxon>
    </lineage>
</organism>